<feature type="non-terminal residue" evidence="7">
    <location>
        <position position="1"/>
    </location>
</feature>
<keyword evidence="3" id="KW-0732">Signal</keyword>
<evidence type="ECO:0000256" key="3">
    <source>
        <dbReference type="ARBA" id="ARBA00022729"/>
    </source>
</evidence>
<comment type="subcellular location">
    <subcellularLocation>
        <location evidence="1">Cell outer membrane</location>
    </subcellularLocation>
</comment>
<gene>
    <name evidence="7" type="ORF">DW921_15040</name>
</gene>
<evidence type="ECO:0000313" key="8">
    <source>
        <dbReference type="Proteomes" id="UP000283855"/>
    </source>
</evidence>
<keyword evidence="4" id="KW-0472">Membrane</keyword>
<feature type="non-terminal residue" evidence="7">
    <location>
        <position position="251"/>
    </location>
</feature>
<name>A0A413SST8_9BACT</name>
<evidence type="ECO:0000256" key="1">
    <source>
        <dbReference type="ARBA" id="ARBA00004442"/>
    </source>
</evidence>
<evidence type="ECO:0000259" key="6">
    <source>
        <dbReference type="Pfam" id="PF07980"/>
    </source>
</evidence>
<dbReference type="GO" id="GO:0009279">
    <property type="term" value="C:cell outer membrane"/>
    <property type="evidence" value="ECO:0007669"/>
    <property type="project" value="UniProtKB-SubCell"/>
</dbReference>
<feature type="domain" description="RagB/SusD" evidence="6">
    <location>
        <begin position="104"/>
        <end position="230"/>
    </location>
</feature>
<sequence length="251" mass="28005">STKITADVVQVLKARVALDMEDYTTAANVAQALISKGTYTLISNPAQYKDMWLNDTGTEAIWQFYMELKNEEGPTALGNMLSGIIDKFARPSYMASKKVTDLYDTENDIRYGAYFKTDTIDAQTVPDFVGTYCNKWPGNPALYTGKPNNMNKTKAMRISEMYLLAAEAYAKSGNQQAACGLLNDLRKARISGWTDQTYSGDALMKEIQDERTRELFAEGFRFSDMKRWGIGFSRSVAEDAPVANYVATQGN</sequence>
<evidence type="ECO:0000313" key="7">
    <source>
        <dbReference type="EMBL" id="RHA71623.1"/>
    </source>
</evidence>
<dbReference type="InterPro" id="IPR011990">
    <property type="entry name" value="TPR-like_helical_dom_sf"/>
</dbReference>
<dbReference type="Proteomes" id="UP000283855">
    <property type="component" value="Unassembled WGS sequence"/>
</dbReference>
<accession>A0A413SST8</accession>
<reference evidence="7 8" key="1">
    <citation type="submission" date="2018-08" db="EMBL/GenBank/DDBJ databases">
        <title>A genome reference for cultivated species of the human gut microbiota.</title>
        <authorList>
            <person name="Zou Y."/>
            <person name="Xue W."/>
            <person name="Luo G."/>
        </authorList>
    </citation>
    <scope>NUCLEOTIDE SEQUENCE [LARGE SCALE GENOMIC DNA]</scope>
    <source>
        <strain evidence="7 8">AM42-38</strain>
    </source>
</reference>
<dbReference type="RefSeq" id="WP_118401067.1">
    <property type="nucleotide sequence ID" value="NZ_CABJGD010000077.1"/>
</dbReference>
<evidence type="ECO:0000256" key="2">
    <source>
        <dbReference type="ARBA" id="ARBA00006275"/>
    </source>
</evidence>
<comment type="caution">
    <text evidence="7">The sequence shown here is derived from an EMBL/GenBank/DDBJ whole genome shotgun (WGS) entry which is preliminary data.</text>
</comment>
<protein>
    <submittedName>
        <fullName evidence="7">RagB/SusD family nutrient uptake outer membrane protein</fullName>
    </submittedName>
</protein>
<dbReference type="SUPFAM" id="SSF48452">
    <property type="entry name" value="TPR-like"/>
    <property type="match status" value="1"/>
</dbReference>
<comment type="similarity">
    <text evidence="2">Belongs to the SusD family.</text>
</comment>
<dbReference type="AlphaFoldDB" id="A0A413SST8"/>
<dbReference type="EMBL" id="QSFT01000077">
    <property type="protein sequence ID" value="RHA71623.1"/>
    <property type="molecule type" value="Genomic_DNA"/>
</dbReference>
<evidence type="ECO:0000256" key="4">
    <source>
        <dbReference type="ARBA" id="ARBA00023136"/>
    </source>
</evidence>
<dbReference type="InterPro" id="IPR012944">
    <property type="entry name" value="SusD_RagB_dom"/>
</dbReference>
<evidence type="ECO:0000256" key="5">
    <source>
        <dbReference type="ARBA" id="ARBA00023237"/>
    </source>
</evidence>
<organism evidence="7 8">
    <name type="scientific">Phocaeicola coprophilus</name>
    <dbReference type="NCBI Taxonomy" id="387090"/>
    <lineage>
        <taxon>Bacteria</taxon>
        <taxon>Pseudomonadati</taxon>
        <taxon>Bacteroidota</taxon>
        <taxon>Bacteroidia</taxon>
        <taxon>Bacteroidales</taxon>
        <taxon>Bacteroidaceae</taxon>
        <taxon>Phocaeicola</taxon>
    </lineage>
</organism>
<dbReference type="Gene3D" id="1.25.40.390">
    <property type="match status" value="1"/>
</dbReference>
<dbReference type="Pfam" id="PF07980">
    <property type="entry name" value="SusD_RagB"/>
    <property type="match status" value="1"/>
</dbReference>
<proteinExistence type="inferred from homology"/>
<keyword evidence="5" id="KW-0998">Cell outer membrane</keyword>